<feature type="non-terminal residue" evidence="2">
    <location>
        <position position="267"/>
    </location>
</feature>
<dbReference type="AlphaFoldDB" id="A0A6J4IE04"/>
<protein>
    <submittedName>
        <fullName evidence="2">Uncharacterized protein</fullName>
    </submittedName>
</protein>
<name>A0A6J4IE04_9PSEU</name>
<proteinExistence type="predicted"/>
<dbReference type="EMBL" id="CADCTH010000254">
    <property type="protein sequence ID" value="CAA9249741.1"/>
    <property type="molecule type" value="Genomic_DNA"/>
</dbReference>
<reference evidence="2" key="1">
    <citation type="submission" date="2020-02" db="EMBL/GenBank/DDBJ databases">
        <authorList>
            <person name="Meier V. D."/>
        </authorList>
    </citation>
    <scope>NUCLEOTIDE SEQUENCE</scope>
    <source>
        <strain evidence="2">AVDCRST_MAG54</strain>
    </source>
</reference>
<accession>A0A6J4IE04</accession>
<feature type="compositionally biased region" description="Low complexity" evidence="1">
    <location>
        <begin position="246"/>
        <end position="267"/>
    </location>
</feature>
<feature type="compositionally biased region" description="Low complexity" evidence="1">
    <location>
        <begin position="69"/>
        <end position="79"/>
    </location>
</feature>
<organism evidence="2">
    <name type="scientific">uncultured Actinomycetospora sp</name>
    <dbReference type="NCBI Taxonomy" id="1135996"/>
    <lineage>
        <taxon>Bacteria</taxon>
        <taxon>Bacillati</taxon>
        <taxon>Actinomycetota</taxon>
        <taxon>Actinomycetes</taxon>
        <taxon>Pseudonocardiales</taxon>
        <taxon>Pseudonocardiaceae</taxon>
        <taxon>Actinomycetospora</taxon>
        <taxon>environmental samples</taxon>
    </lineage>
</organism>
<feature type="region of interest" description="Disordered" evidence="1">
    <location>
        <begin position="1"/>
        <end position="267"/>
    </location>
</feature>
<gene>
    <name evidence="2" type="ORF">AVDCRST_MAG54-1925</name>
</gene>
<feature type="compositionally biased region" description="Low complexity" evidence="1">
    <location>
        <begin position="108"/>
        <end position="118"/>
    </location>
</feature>
<evidence type="ECO:0000256" key="1">
    <source>
        <dbReference type="SAM" id="MobiDB-lite"/>
    </source>
</evidence>
<evidence type="ECO:0000313" key="2">
    <source>
        <dbReference type="EMBL" id="CAA9249741.1"/>
    </source>
</evidence>
<feature type="non-terminal residue" evidence="2">
    <location>
        <position position="1"/>
    </location>
</feature>
<sequence>GDDPGGRRVAGARRRPGGPAVDRLAHRAGPAAARRDLRGPGRLVQRPEPVRADPAGGVARGPVRRPVPRGRAVGPGERASGTPPAALLPRVGPAGRGAGVRRARAVRRPAGAGPLALGLPPPARRRRRRPDRPAGLLGAAHEPGLARGARRPVLAGGDGDGPPPAAGAHRSRSPDRRARPLVGAHRGARGAHRVVCGPDSARERGARPPRRRRHRPRHRPAPGRGGADGAEAPAARLREARRARPPGRGAARPGPGAAPVTGPPRSV</sequence>
<feature type="compositionally biased region" description="Basic residues" evidence="1">
    <location>
        <begin position="207"/>
        <end position="221"/>
    </location>
</feature>